<dbReference type="AlphaFoldDB" id="A0A3D8GTX4"/>
<reference evidence="2 3" key="1">
    <citation type="submission" date="2018-07" db="EMBL/GenBank/DDBJ databases">
        <title>Bacillus sp. YLB-04 draft genome sequence.</title>
        <authorList>
            <person name="Yu L."/>
            <person name="Tang X."/>
        </authorList>
    </citation>
    <scope>NUCLEOTIDE SEQUENCE [LARGE SCALE GENOMIC DNA]</scope>
    <source>
        <strain evidence="2 3">YLB-04</strain>
    </source>
</reference>
<sequence>MIKKITFWIVVVGLFIGLSFLANVGFGELTKAIKPNPFSKPLVEEENAQSKKVGHVTFKYKNNNEKTSVAFDAVLSTLNENQSLLKELFGKNLNSPLSIVLANDLSKLNDRFGNLAEGHIAGYYVAEKSSIYIATPKDETELKQFKQTIVHEYTHHLISSTLKNSSVRFSDLPVWFHEGLAEYVERKNQGITSDDIEETETVGFKELGTHKQWDKHLRSPYNPYLQSSVLIGLLVKNKGAAAINKIIEGCKKDDFYAVFEKEAGQSFSSYEFETMKKLKEFPLKIITARGELYQQKNPHKALATASELNDTIPNVNEVMLLIAQIYSELGDYEKSLQYYERTVYLFPYSSYYLQLANAYLFLDLDKAIEAAENSVEMANSEDVEFYEDYLVELKNLRVMVKDGDPLLGYLHFLRKDSSLTDKNKDHLITIILERYPSVSEGRKELILLKQNSN</sequence>
<evidence type="ECO:0000313" key="3">
    <source>
        <dbReference type="Proteomes" id="UP000257144"/>
    </source>
</evidence>
<dbReference type="InterPro" id="IPR011990">
    <property type="entry name" value="TPR-like_helical_dom_sf"/>
</dbReference>
<dbReference type="PROSITE" id="PS50005">
    <property type="entry name" value="TPR"/>
    <property type="match status" value="1"/>
</dbReference>
<evidence type="ECO:0000313" key="2">
    <source>
        <dbReference type="EMBL" id="RDU37908.1"/>
    </source>
</evidence>
<keyword evidence="1" id="KW-0802">TPR repeat</keyword>
<feature type="repeat" description="TPR" evidence="1">
    <location>
        <begin position="316"/>
        <end position="349"/>
    </location>
</feature>
<gene>
    <name evidence="2" type="ORF">DRW41_08850</name>
</gene>
<dbReference type="Gene3D" id="1.25.40.10">
    <property type="entry name" value="Tetratricopeptide repeat domain"/>
    <property type="match status" value="1"/>
</dbReference>
<keyword evidence="3" id="KW-1185">Reference proteome</keyword>
<name>A0A3D8GTX4_9BACI</name>
<dbReference type="RefSeq" id="WP_115451577.1">
    <property type="nucleotide sequence ID" value="NZ_QNQT01000002.1"/>
</dbReference>
<protein>
    <submittedName>
        <fullName evidence="2">Uncharacterized protein</fullName>
    </submittedName>
</protein>
<dbReference type="Proteomes" id="UP000257144">
    <property type="component" value="Unassembled WGS sequence"/>
</dbReference>
<dbReference type="OrthoDB" id="43895at2"/>
<comment type="caution">
    <text evidence="2">The sequence shown here is derived from an EMBL/GenBank/DDBJ whole genome shotgun (WGS) entry which is preliminary data.</text>
</comment>
<accession>A0A3D8GTX4</accession>
<dbReference type="SUPFAM" id="SSF48452">
    <property type="entry name" value="TPR-like"/>
    <property type="match status" value="1"/>
</dbReference>
<dbReference type="InterPro" id="IPR019734">
    <property type="entry name" value="TPR_rpt"/>
</dbReference>
<organism evidence="2 3">
    <name type="scientific">Neobacillus piezotolerans</name>
    <dbReference type="NCBI Taxonomy" id="2259171"/>
    <lineage>
        <taxon>Bacteria</taxon>
        <taxon>Bacillati</taxon>
        <taxon>Bacillota</taxon>
        <taxon>Bacilli</taxon>
        <taxon>Bacillales</taxon>
        <taxon>Bacillaceae</taxon>
        <taxon>Neobacillus</taxon>
    </lineage>
</organism>
<evidence type="ECO:0000256" key="1">
    <source>
        <dbReference type="PROSITE-ProRule" id="PRU00339"/>
    </source>
</evidence>
<dbReference type="EMBL" id="QNQT01000002">
    <property type="protein sequence ID" value="RDU37908.1"/>
    <property type="molecule type" value="Genomic_DNA"/>
</dbReference>
<proteinExistence type="predicted"/>
<dbReference type="Pfam" id="PF13181">
    <property type="entry name" value="TPR_8"/>
    <property type="match status" value="1"/>
</dbReference>